<dbReference type="InterPro" id="IPR006195">
    <property type="entry name" value="aa-tRNA-synth_II"/>
</dbReference>
<dbReference type="Gene3D" id="3.30.930.10">
    <property type="entry name" value="Bira Bifunctional Protein, Domain 2"/>
    <property type="match status" value="1"/>
</dbReference>
<dbReference type="Proteomes" id="UP000198727">
    <property type="component" value="Unassembled WGS sequence"/>
</dbReference>
<dbReference type="PROSITE" id="PS50862">
    <property type="entry name" value="AA_TRNA_LIGASE_II"/>
    <property type="match status" value="1"/>
</dbReference>
<sequence>MNGENNGVVRYVHRMPEGFAAHQTKLVADRLTYSVEGIHAIEPGAEPRELVVDIDADRVADLAVLDELADEVAGERLRGQRVVRRTDPAEPGTSAPARLDPVLHRALDLLFLDLCRAEGAIERAYPAVIERAVIDRCRYLALFPQNAYLVSELPHERALLARVRAGNDPAPLSRLSGYLLTPALCMHTYAEHADTEVRDPLAVTVIGQCFRHEASWRLSAHRVPSFTMREIVYLGDPGYVERIRASLMDTVWELFTELGLRGRLETASDPFYFAEDTPMRQFQLLSHAKYELVAELPGGETFAVASFNNVRDSLSHAFGVVDAAGAPVHSGCTGFGIERWSHAVRSMHGDDPRGWPAEIRRHCR</sequence>
<evidence type="ECO:0000313" key="2">
    <source>
        <dbReference type="EMBL" id="SFP27871.1"/>
    </source>
</evidence>
<evidence type="ECO:0000313" key="3">
    <source>
        <dbReference type="Proteomes" id="UP000198727"/>
    </source>
</evidence>
<dbReference type="OrthoDB" id="583154at2"/>
<protein>
    <submittedName>
        <fullName evidence="2">tRNA synthetase class II core domain (G, H, P, S and T)</fullName>
    </submittedName>
</protein>
<reference evidence="3" key="1">
    <citation type="submission" date="2016-10" db="EMBL/GenBank/DDBJ databases">
        <authorList>
            <person name="Varghese N."/>
            <person name="Submissions S."/>
        </authorList>
    </citation>
    <scope>NUCLEOTIDE SEQUENCE [LARGE SCALE GENOMIC DNA]</scope>
    <source>
        <strain evidence="3">CGMCC 4.5579</strain>
    </source>
</reference>
<proteinExistence type="predicted"/>
<dbReference type="RefSeq" id="WP_092528749.1">
    <property type="nucleotide sequence ID" value="NZ_FOWW01000002.1"/>
</dbReference>
<gene>
    <name evidence="2" type="ORF">SAMN05421810_102112</name>
</gene>
<evidence type="ECO:0000259" key="1">
    <source>
        <dbReference type="PROSITE" id="PS50862"/>
    </source>
</evidence>
<dbReference type="SUPFAM" id="SSF55681">
    <property type="entry name" value="Class II aaRS and biotin synthetases"/>
    <property type="match status" value="1"/>
</dbReference>
<accession>A0A1I5P2V3</accession>
<keyword evidence="2" id="KW-0436">Ligase</keyword>
<dbReference type="GO" id="GO:0004812">
    <property type="term" value="F:aminoacyl-tRNA ligase activity"/>
    <property type="evidence" value="ECO:0007669"/>
    <property type="project" value="UniProtKB-KW"/>
</dbReference>
<organism evidence="2 3">
    <name type="scientific">Amycolatopsis arida</name>
    <dbReference type="NCBI Taxonomy" id="587909"/>
    <lineage>
        <taxon>Bacteria</taxon>
        <taxon>Bacillati</taxon>
        <taxon>Actinomycetota</taxon>
        <taxon>Actinomycetes</taxon>
        <taxon>Pseudonocardiales</taxon>
        <taxon>Pseudonocardiaceae</taxon>
        <taxon>Amycolatopsis</taxon>
    </lineage>
</organism>
<keyword evidence="3" id="KW-1185">Reference proteome</keyword>
<dbReference type="EMBL" id="FOWW01000002">
    <property type="protein sequence ID" value="SFP27871.1"/>
    <property type="molecule type" value="Genomic_DNA"/>
</dbReference>
<keyword evidence="2" id="KW-0030">Aminoacyl-tRNA synthetase</keyword>
<dbReference type="STRING" id="587909.SAMN05421810_102112"/>
<dbReference type="AlphaFoldDB" id="A0A1I5P2V3"/>
<dbReference type="SMR" id="A0A1I5P2V3"/>
<feature type="domain" description="Aminoacyl-transfer RNA synthetases class-II family profile" evidence="1">
    <location>
        <begin position="200"/>
        <end position="356"/>
    </location>
</feature>
<dbReference type="InterPro" id="IPR045864">
    <property type="entry name" value="aa-tRNA-synth_II/BPL/LPL"/>
</dbReference>
<name>A0A1I5P2V3_9PSEU</name>